<evidence type="ECO:0000256" key="8">
    <source>
        <dbReference type="SAM" id="Phobius"/>
    </source>
</evidence>
<feature type="transmembrane region" description="Helical" evidence="8">
    <location>
        <begin position="148"/>
        <end position="167"/>
    </location>
</feature>
<dbReference type="PANTHER" id="PTHR30443:SF2">
    <property type="entry name" value="PHOSPHOETHANOLAMINE TRANSFERASE EPTC"/>
    <property type="match status" value="1"/>
</dbReference>
<sequence length="583" mass="64252">MPLAVALLFAPTLLPAIAWLVVRHPTDIVGLSPRVDDIGGPWFVLGLSVVWLVGPLALFGRSRLAVWALAPFALLAVPEAFYLLKFGQPSGPHVYGVLAETHADEVLAWLGPWWGWVLLTIMVSIAATVWACRQWWIADWHWQHRSRLWCIGGLAAMLLMVIALVLAEGQIADARDLEELPSDPLTEDREGLAARLEDSYPWGLPLRLARFGHHLRRVEARAQAVGRLDVGVRWISPAQQDTPAVHVLVIGETARPDRWGLFGGARDTTPRLIARSGIIAFSDAVSAAAATRESVPLLLTASEAYDAPSLMVAFRQAGFRTHWLSTQGAAGTHETPIAVLAHEADEHFYANPVDYKGRGALDGALLPRLKEILSRPEPRKLIVLHTLGSHLHYAHRYPPEFEHFVPALASSDRPDIWHDRHTPALINAYDNSVRYTDWFLDAVIAELQGTGLSATLMFVADHGEALFDGQCRRAGHGFAAEVNYRVPMFFWLSDAWQAANPQRTRALRANRDQPVSGRSAYATMTRQAGFNVTKPGAFPDLGSVPYTPPVRWTLHHGNFDRDLRGRSCSGPSPKLAQVGASAH</sequence>
<organism evidence="10 11">
    <name type="scientific">Pseudaquabacterium inlustre</name>
    <dbReference type="NCBI Taxonomy" id="2984192"/>
    <lineage>
        <taxon>Bacteria</taxon>
        <taxon>Pseudomonadati</taxon>
        <taxon>Pseudomonadota</taxon>
        <taxon>Betaproteobacteria</taxon>
        <taxon>Burkholderiales</taxon>
        <taxon>Sphaerotilaceae</taxon>
        <taxon>Pseudaquabacterium</taxon>
    </lineage>
</organism>
<evidence type="ECO:0000256" key="4">
    <source>
        <dbReference type="ARBA" id="ARBA00022692"/>
    </source>
</evidence>
<keyword evidence="4 8" id="KW-0812">Transmembrane</keyword>
<evidence type="ECO:0000259" key="9">
    <source>
        <dbReference type="Pfam" id="PF00884"/>
    </source>
</evidence>
<proteinExistence type="predicted"/>
<evidence type="ECO:0000256" key="2">
    <source>
        <dbReference type="ARBA" id="ARBA00022475"/>
    </source>
</evidence>
<feature type="transmembrane region" description="Helical" evidence="8">
    <location>
        <begin position="42"/>
        <end position="59"/>
    </location>
</feature>
<dbReference type="Proteomes" id="UP001365405">
    <property type="component" value="Unassembled WGS sequence"/>
</dbReference>
<evidence type="ECO:0000256" key="6">
    <source>
        <dbReference type="ARBA" id="ARBA00023136"/>
    </source>
</evidence>
<comment type="caution">
    <text evidence="10">The sequence shown here is derived from an EMBL/GenBank/DDBJ whole genome shotgun (WGS) entry which is preliminary data.</text>
</comment>
<dbReference type="InterPro" id="IPR017850">
    <property type="entry name" value="Alkaline_phosphatase_core_sf"/>
</dbReference>
<evidence type="ECO:0000256" key="7">
    <source>
        <dbReference type="SAM" id="MobiDB-lite"/>
    </source>
</evidence>
<feature type="transmembrane region" description="Helical" evidence="8">
    <location>
        <begin position="113"/>
        <end position="136"/>
    </location>
</feature>
<name>A0ABU9CKH0_9BURK</name>
<evidence type="ECO:0000313" key="10">
    <source>
        <dbReference type="EMBL" id="MEK8051680.1"/>
    </source>
</evidence>
<reference evidence="10 11" key="1">
    <citation type="submission" date="2024-04" db="EMBL/GenBank/DDBJ databases">
        <title>Novel species of the genus Ideonella isolated from streams.</title>
        <authorList>
            <person name="Lu H."/>
        </authorList>
    </citation>
    <scope>NUCLEOTIDE SEQUENCE [LARGE SCALE GENOMIC DNA]</scope>
    <source>
        <strain evidence="10 11">DXS22W</strain>
    </source>
</reference>
<gene>
    <name evidence="10" type="ORF">AACH10_15625</name>
</gene>
<dbReference type="GO" id="GO:0016740">
    <property type="term" value="F:transferase activity"/>
    <property type="evidence" value="ECO:0007669"/>
    <property type="project" value="UniProtKB-KW"/>
</dbReference>
<evidence type="ECO:0000256" key="3">
    <source>
        <dbReference type="ARBA" id="ARBA00022679"/>
    </source>
</evidence>
<keyword evidence="6 8" id="KW-0472">Membrane</keyword>
<feature type="region of interest" description="Disordered" evidence="7">
    <location>
        <begin position="563"/>
        <end position="583"/>
    </location>
</feature>
<dbReference type="RefSeq" id="WP_341411379.1">
    <property type="nucleotide sequence ID" value="NZ_JBBUTH010000008.1"/>
</dbReference>
<dbReference type="SUPFAM" id="SSF53649">
    <property type="entry name" value="Alkaline phosphatase-like"/>
    <property type="match status" value="1"/>
</dbReference>
<comment type="subcellular location">
    <subcellularLocation>
        <location evidence="1">Cell membrane</location>
        <topology evidence="1">Multi-pass membrane protein</topology>
    </subcellularLocation>
</comment>
<protein>
    <submittedName>
        <fullName evidence="10">Phosphoethanolamine transferase</fullName>
    </submittedName>
</protein>
<dbReference type="InterPro" id="IPR000917">
    <property type="entry name" value="Sulfatase_N"/>
</dbReference>
<dbReference type="Gene3D" id="3.40.720.10">
    <property type="entry name" value="Alkaline Phosphatase, subunit A"/>
    <property type="match status" value="1"/>
</dbReference>
<accession>A0ABU9CKH0</accession>
<evidence type="ECO:0000256" key="1">
    <source>
        <dbReference type="ARBA" id="ARBA00004651"/>
    </source>
</evidence>
<evidence type="ECO:0000256" key="5">
    <source>
        <dbReference type="ARBA" id="ARBA00022989"/>
    </source>
</evidence>
<keyword evidence="3 10" id="KW-0808">Transferase</keyword>
<dbReference type="InterPro" id="IPR040423">
    <property type="entry name" value="PEA_transferase"/>
</dbReference>
<keyword evidence="2" id="KW-1003">Cell membrane</keyword>
<keyword evidence="5 8" id="KW-1133">Transmembrane helix</keyword>
<dbReference type="Pfam" id="PF00884">
    <property type="entry name" value="Sulfatase"/>
    <property type="match status" value="1"/>
</dbReference>
<evidence type="ECO:0000313" key="11">
    <source>
        <dbReference type="Proteomes" id="UP001365405"/>
    </source>
</evidence>
<keyword evidence="11" id="KW-1185">Reference proteome</keyword>
<dbReference type="InterPro" id="IPR058130">
    <property type="entry name" value="PEA_transf_C"/>
</dbReference>
<dbReference type="CDD" id="cd16017">
    <property type="entry name" value="LptA"/>
    <property type="match status" value="1"/>
</dbReference>
<dbReference type="PANTHER" id="PTHR30443">
    <property type="entry name" value="INNER MEMBRANE PROTEIN"/>
    <property type="match status" value="1"/>
</dbReference>
<feature type="transmembrane region" description="Helical" evidence="8">
    <location>
        <begin position="66"/>
        <end position="84"/>
    </location>
</feature>
<dbReference type="EMBL" id="JBBUTH010000008">
    <property type="protein sequence ID" value="MEK8051680.1"/>
    <property type="molecule type" value="Genomic_DNA"/>
</dbReference>
<feature type="domain" description="Sulfatase N-terminal" evidence="9">
    <location>
        <begin position="247"/>
        <end position="509"/>
    </location>
</feature>